<dbReference type="Gene3D" id="3.40.50.1820">
    <property type="entry name" value="alpha/beta hydrolase"/>
    <property type="match status" value="1"/>
</dbReference>
<dbReference type="GO" id="GO:0016787">
    <property type="term" value="F:hydrolase activity"/>
    <property type="evidence" value="ECO:0007669"/>
    <property type="project" value="UniProtKB-KW"/>
</dbReference>
<dbReference type="RefSeq" id="WP_201944236.1">
    <property type="nucleotide sequence ID" value="NZ_JAERRJ010000002.1"/>
</dbReference>
<dbReference type="SUPFAM" id="SSF53474">
    <property type="entry name" value="alpha/beta-Hydrolases"/>
    <property type="match status" value="1"/>
</dbReference>
<dbReference type="EMBL" id="JAERRJ010000002">
    <property type="protein sequence ID" value="MBL1073781.1"/>
    <property type="molecule type" value="Genomic_DNA"/>
</dbReference>
<keyword evidence="4" id="KW-1185">Reference proteome</keyword>
<dbReference type="PANTHER" id="PTHR43798">
    <property type="entry name" value="MONOACYLGLYCEROL LIPASE"/>
    <property type="match status" value="1"/>
</dbReference>
<evidence type="ECO:0000259" key="2">
    <source>
        <dbReference type="Pfam" id="PF00561"/>
    </source>
</evidence>
<dbReference type="Proteomes" id="UP000602198">
    <property type="component" value="Unassembled WGS sequence"/>
</dbReference>
<comment type="caution">
    <text evidence="3">The sequence shown here is derived from an EMBL/GenBank/DDBJ whole genome shotgun (WGS) entry which is preliminary data.</text>
</comment>
<dbReference type="PRINTS" id="PR00111">
    <property type="entry name" value="ABHYDROLASE"/>
</dbReference>
<dbReference type="InterPro" id="IPR000073">
    <property type="entry name" value="AB_hydrolase_1"/>
</dbReference>
<name>A0ABS1LZU4_9NOCA</name>
<feature type="domain" description="AB hydrolase-1" evidence="2">
    <location>
        <begin position="23"/>
        <end position="248"/>
    </location>
</feature>
<reference evidence="3 4" key="1">
    <citation type="submission" date="2021-01" db="EMBL/GenBank/DDBJ databases">
        <title>WGS of actinomycetes isolated from Thailand.</title>
        <authorList>
            <person name="Thawai C."/>
        </authorList>
    </citation>
    <scope>NUCLEOTIDE SEQUENCE [LARGE SCALE GENOMIC DNA]</scope>
    <source>
        <strain evidence="3 4">LPG 2</strain>
    </source>
</reference>
<organism evidence="3 4">
    <name type="scientific">Nocardia acididurans</name>
    <dbReference type="NCBI Taxonomy" id="2802282"/>
    <lineage>
        <taxon>Bacteria</taxon>
        <taxon>Bacillati</taxon>
        <taxon>Actinomycetota</taxon>
        <taxon>Actinomycetes</taxon>
        <taxon>Mycobacteriales</taxon>
        <taxon>Nocardiaceae</taxon>
        <taxon>Nocardia</taxon>
    </lineage>
</organism>
<proteinExistence type="predicted"/>
<dbReference type="PANTHER" id="PTHR43798:SF31">
    <property type="entry name" value="AB HYDROLASE SUPERFAMILY PROTEIN YCLE"/>
    <property type="match status" value="1"/>
</dbReference>
<keyword evidence="1 3" id="KW-0378">Hydrolase</keyword>
<dbReference type="InterPro" id="IPR050266">
    <property type="entry name" value="AB_hydrolase_sf"/>
</dbReference>
<evidence type="ECO:0000313" key="4">
    <source>
        <dbReference type="Proteomes" id="UP000602198"/>
    </source>
</evidence>
<evidence type="ECO:0000313" key="3">
    <source>
        <dbReference type="EMBL" id="MBL1073781.1"/>
    </source>
</evidence>
<gene>
    <name evidence="3" type="ORF">JK358_05185</name>
</gene>
<dbReference type="InterPro" id="IPR029058">
    <property type="entry name" value="AB_hydrolase_fold"/>
</dbReference>
<protein>
    <submittedName>
        <fullName evidence="3">Alpha/beta fold hydrolase</fullName>
    </submittedName>
</protein>
<accession>A0ABS1LZU4</accession>
<evidence type="ECO:0000256" key="1">
    <source>
        <dbReference type="ARBA" id="ARBA00022801"/>
    </source>
</evidence>
<sequence length="264" mass="28024">MEDGGSARFVADGVHAEVAGSGPPVVFTHDALSHSGSWDAQFEALAAGYRVARWDRRGYGRTPRPTGPYSSSADLAAVVRAVSPEPATLVGCSFGGLITLWCALEHPELVGRLVLIGSLVSGLSLSEHFLTRGGRDIPTHDDPVPEQIAYWTETDPWFVAPSNPAARQRLREMLDNSPGNLTPPMELERMSQESALARLGEITVPTLLIVGDLDHPDVHAHAGAIEGGIAGAQRVVLGGCGHLPQLETPAACTTVLREFLDETA</sequence>
<dbReference type="Pfam" id="PF00561">
    <property type="entry name" value="Abhydrolase_1"/>
    <property type="match status" value="1"/>
</dbReference>